<gene>
    <name evidence="1" type="ORF">GCM10022267_25740</name>
</gene>
<dbReference type="InterPro" id="IPR036388">
    <property type="entry name" value="WH-like_DNA-bd_sf"/>
</dbReference>
<dbReference type="SUPFAM" id="SSF52540">
    <property type="entry name" value="P-loop containing nucleoside triphosphate hydrolases"/>
    <property type="match status" value="1"/>
</dbReference>
<keyword evidence="2" id="KW-1185">Reference proteome</keyword>
<dbReference type="InterPro" id="IPR027417">
    <property type="entry name" value="P-loop_NTPase"/>
</dbReference>
<reference evidence="2" key="1">
    <citation type="journal article" date="2019" name="Int. J. Syst. Evol. Microbiol.">
        <title>The Global Catalogue of Microorganisms (GCM) 10K type strain sequencing project: providing services to taxonomists for standard genome sequencing and annotation.</title>
        <authorList>
            <consortium name="The Broad Institute Genomics Platform"/>
            <consortium name="The Broad Institute Genome Sequencing Center for Infectious Disease"/>
            <person name="Wu L."/>
            <person name="Ma J."/>
        </authorList>
    </citation>
    <scope>NUCLEOTIDE SEQUENCE [LARGE SCALE GENOMIC DNA]</scope>
    <source>
        <strain evidence="2">JCM 17494</strain>
    </source>
</reference>
<dbReference type="Pfam" id="PF13412">
    <property type="entry name" value="HTH_24"/>
    <property type="match status" value="1"/>
</dbReference>
<comment type="caution">
    <text evidence="1">The sequence shown here is derived from an EMBL/GenBank/DDBJ whole genome shotgun (WGS) entry which is preliminary data.</text>
</comment>
<evidence type="ECO:0008006" key="3">
    <source>
        <dbReference type="Google" id="ProtNLM"/>
    </source>
</evidence>
<dbReference type="Pfam" id="PF13481">
    <property type="entry name" value="AAA_25"/>
    <property type="match status" value="1"/>
</dbReference>
<protein>
    <recommendedName>
        <fullName evidence="3">AAA domain-containing protein</fullName>
    </recommendedName>
</protein>
<proteinExistence type="predicted"/>
<dbReference type="EMBL" id="BAABBE010000006">
    <property type="protein sequence ID" value="GAA3638084.1"/>
    <property type="molecule type" value="Genomic_DNA"/>
</dbReference>
<dbReference type="RefSeq" id="WP_346129896.1">
    <property type="nucleotide sequence ID" value="NZ_BAABBE010000006.1"/>
</dbReference>
<dbReference type="Gene3D" id="1.10.10.10">
    <property type="entry name" value="Winged helix-like DNA-binding domain superfamily/Winged helix DNA-binding domain"/>
    <property type="match status" value="1"/>
</dbReference>
<sequence length="321" mass="34045">MTEPQQQPAAVEVDPFGEVWTADRLMAAEFPDPKWAVPGVLCEGVTLLAGPPKVGKSWMSLGLGLSIASGRPAFGSIEVAAGPVLYLALEDTPRRLKTRMGKMLGLGAAPPALTLATSCPPLPQGGDTAIARWLDRNRKARLVVIDVFAKVRGSEPGNVQQYDADYLAVGRAKRIADHYGIAVVLVHHVRKAVHEDFLATVSGTNGIAGAADAVLVLERARNNADGVLHVTGRDVEEADHALAFDPSCGAWSILDGPAIDHTIGDTRATILRYLRDHAGTQPRDIAAATGIDAGLVRRTCARMNEAGQLTKDATGRYFAPL</sequence>
<organism evidence="1 2">
    <name type="scientific">Lentzea roselyniae</name>
    <dbReference type="NCBI Taxonomy" id="531940"/>
    <lineage>
        <taxon>Bacteria</taxon>
        <taxon>Bacillati</taxon>
        <taxon>Actinomycetota</taxon>
        <taxon>Actinomycetes</taxon>
        <taxon>Pseudonocardiales</taxon>
        <taxon>Pseudonocardiaceae</taxon>
        <taxon>Lentzea</taxon>
    </lineage>
</organism>
<dbReference type="SUPFAM" id="SSF46785">
    <property type="entry name" value="Winged helix' DNA-binding domain"/>
    <property type="match status" value="1"/>
</dbReference>
<evidence type="ECO:0000313" key="1">
    <source>
        <dbReference type="EMBL" id="GAA3638084.1"/>
    </source>
</evidence>
<dbReference type="Proteomes" id="UP001500711">
    <property type="component" value="Unassembled WGS sequence"/>
</dbReference>
<dbReference type="Gene3D" id="3.40.50.300">
    <property type="entry name" value="P-loop containing nucleotide triphosphate hydrolases"/>
    <property type="match status" value="1"/>
</dbReference>
<dbReference type="InterPro" id="IPR036390">
    <property type="entry name" value="WH_DNA-bd_sf"/>
</dbReference>
<name>A0ABP7ARB7_9PSEU</name>
<accession>A0ABP7ARB7</accession>
<evidence type="ECO:0000313" key="2">
    <source>
        <dbReference type="Proteomes" id="UP001500711"/>
    </source>
</evidence>